<keyword evidence="1" id="KW-0472">Membrane</keyword>
<dbReference type="Proteomes" id="UP000321183">
    <property type="component" value="Chromosome"/>
</dbReference>
<dbReference type="KEGG" id="ras:RAS_11820"/>
<accession>A0A510G899</accession>
<evidence type="ECO:0000313" key="2">
    <source>
        <dbReference type="EMBL" id="BBJ32073.1"/>
    </source>
</evidence>
<dbReference type="AlphaFoldDB" id="A0A510G899"/>
<dbReference type="EMBL" id="AP019563">
    <property type="protein sequence ID" value="BBJ32073.1"/>
    <property type="molecule type" value="Genomic_DNA"/>
</dbReference>
<sequence length="73" mass="8153">MVGSSFFISLGKFSVILYSASPIGLLISRNAYSASTLFFDLHKINPIEGLSFGCFKDHLQPINKNSFYRHIPV</sequence>
<evidence type="ECO:0000256" key="1">
    <source>
        <dbReference type="SAM" id="Phobius"/>
    </source>
</evidence>
<proteinExistence type="predicted"/>
<protein>
    <submittedName>
        <fullName evidence="2">Uncharacterized protein</fullName>
    </submittedName>
</protein>
<organism evidence="2 3">
    <name type="scientific">Rickettsia asiatica</name>
    <dbReference type="NCBI Taxonomy" id="238800"/>
    <lineage>
        <taxon>Bacteria</taxon>
        <taxon>Pseudomonadati</taxon>
        <taxon>Pseudomonadota</taxon>
        <taxon>Alphaproteobacteria</taxon>
        <taxon>Rickettsiales</taxon>
        <taxon>Rickettsiaceae</taxon>
        <taxon>Rickettsieae</taxon>
        <taxon>Rickettsia</taxon>
        <taxon>spotted fever group</taxon>
    </lineage>
</organism>
<keyword evidence="1" id="KW-1133">Transmembrane helix</keyword>
<gene>
    <name evidence="2" type="ORF">RAS_11820</name>
</gene>
<name>A0A510G899_9RICK</name>
<evidence type="ECO:0000313" key="3">
    <source>
        <dbReference type="Proteomes" id="UP000321183"/>
    </source>
</evidence>
<feature type="transmembrane region" description="Helical" evidence="1">
    <location>
        <begin position="6"/>
        <end position="27"/>
    </location>
</feature>
<keyword evidence="1" id="KW-0812">Transmembrane</keyword>
<keyword evidence="3" id="KW-1185">Reference proteome</keyword>
<reference evidence="2 3" key="1">
    <citation type="submission" date="2019-04" db="EMBL/GenBank/DDBJ databases">
        <title>Draft genome sequence of Rickettsia asiatica Maytaro1284.</title>
        <authorList>
            <person name="Thu M."/>
            <person name="Qiu Y."/>
            <person name="Nakao R."/>
        </authorList>
    </citation>
    <scope>NUCLEOTIDE SEQUENCE [LARGE SCALE GENOMIC DNA]</scope>
    <source>
        <strain evidence="2 3">Maytaro1284</strain>
    </source>
</reference>